<reference evidence="1" key="1">
    <citation type="submission" date="2020-10" db="EMBL/GenBank/DDBJ databases">
        <authorList>
            <person name="Gilroy R."/>
        </authorList>
    </citation>
    <scope>NUCLEOTIDE SEQUENCE</scope>
    <source>
        <strain evidence="1">ChiSxjej2B14-6234</strain>
    </source>
</reference>
<dbReference type="InterPro" id="IPR036280">
    <property type="entry name" value="Multihaem_cyt_sf"/>
</dbReference>
<sequence length="218" mass="22939">MQENKLQDRREFLRSAGKVLAGAAALSAVSPLLGAYDHAVAEEAVEAPAYPFTYQKLDPDATLERGYQSFYDLGGCAAGAFDAIIGQLAETVGYPFNQFPAKMFCNGAAGYGANSLCGSLGGCCAAIGLFCEATDARAITKELFDWYRGHAFPEHDPDGNAPTTSVAESVNCVDSVGKFMSANGIAEMSDPVRLARCASVTGESAKKTVELLNAHFGL</sequence>
<reference evidence="1" key="2">
    <citation type="journal article" date="2021" name="PeerJ">
        <title>Extensive microbial diversity within the chicken gut microbiome revealed by metagenomics and culture.</title>
        <authorList>
            <person name="Gilroy R."/>
            <person name="Ravi A."/>
            <person name="Getino M."/>
            <person name="Pursley I."/>
            <person name="Horton D.L."/>
            <person name="Alikhan N.F."/>
            <person name="Baker D."/>
            <person name="Gharbi K."/>
            <person name="Hall N."/>
            <person name="Watson M."/>
            <person name="Adriaenssens E.M."/>
            <person name="Foster-Nyarko E."/>
            <person name="Jarju S."/>
            <person name="Secka A."/>
            <person name="Antonio M."/>
            <person name="Oren A."/>
            <person name="Chaudhuri R.R."/>
            <person name="La Ragione R."/>
            <person name="Hildebrand F."/>
            <person name="Pallen M.J."/>
        </authorList>
    </citation>
    <scope>NUCLEOTIDE SEQUENCE</scope>
    <source>
        <strain evidence="1">ChiSxjej2B14-6234</strain>
    </source>
</reference>
<dbReference type="InterPro" id="IPR006311">
    <property type="entry name" value="TAT_signal"/>
</dbReference>
<dbReference type="SUPFAM" id="SSF48695">
    <property type="entry name" value="Multiheme cytochromes"/>
    <property type="match status" value="1"/>
</dbReference>
<dbReference type="EMBL" id="DVFJ01000017">
    <property type="protein sequence ID" value="HIQ71709.1"/>
    <property type="molecule type" value="Genomic_DNA"/>
</dbReference>
<evidence type="ECO:0000313" key="1">
    <source>
        <dbReference type="EMBL" id="HIQ71709.1"/>
    </source>
</evidence>
<dbReference type="Pfam" id="PF09719">
    <property type="entry name" value="C_GCAxxG_C_C"/>
    <property type="match status" value="1"/>
</dbReference>
<comment type="caution">
    <text evidence="1">The sequence shown here is derived from an EMBL/GenBank/DDBJ whole genome shotgun (WGS) entry which is preliminary data.</text>
</comment>
<dbReference type="Proteomes" id="UP000886887">
    <property type="component" value="Unassembled WGS sequence"/>
</dbReference>
<dbReference type="PROSITE" id="PS51318">
    <property type="entry name" value="TAT"/>
    <property type="match status" value="1"/>
</dbReference>
<accession>A0A9D0ZA03</accession>
<gene>
    <name evidence="1" type="ORF">IAB73_05830</name>
</gene>
<evidence type="ECO:0000313" key="2">
    <source>
        <dbReference type="Proteomes" id="UP000886887"/>
    </source>
</evidence>
<dbReference type="AlphaFoldDB" id="A0A9D0ZA03"/>
<name>A0A9D0ZA03_9FIRM</name>
<dbReference type="InterPro" id="IPR010181">
    <property type="entry name" value="CGCAxxGCC_motif"/>
</dbReference>
<protein>
    <submittedName>
        <fullName evidence="1">C_GCAxxG_C_C family protein</fullName>
    </submittedName>
</protein>
<organism evidence="1 2">
    <name type="scientific">Candidatus Onthenecus intestinigallinarum</name>
    <dbReference type="NCBI Taxonomy" id="2840875"/>
    <lineage>
        <taxon>Bacteria</taxon>
        <taxon>Bacillati</taxon>
        <taxon>Bacillota</taxon>
        <taxon>Clostridia</taxon>
        <taxon>Eubacteriales</taxon>
        <taxon>Candidatus Onthenecus</taxon>
    </lineage>
</organism>
<proteinExistence type="predicted"/>